<sequence length="196" mass="22392">MRPAAKSTHWAKWTVIMALLGWLVLTIVSYLSLPMFQAIWWFSKLVTAAAWIWAALWSFTAMMAYLSLKVHVRSFAVMVIMVFLGAVIFRIDWQTLYIDSQFWLHRDEFAALVAENASGRPLTVPWWMEYLSIDGQVRQQGEVLYLPVFEDSWRSESGSGIAHLPAPPTSRTIVQTAAGDLGTPVRELGNGWWWVE</sequence>
<keyword evidence="1" id="KW-0812">Transmembrane</keyword>
<dbReference type="Proteomes" id="UP000586042">
    <property type="component" value="Unassembled WGS sequence"/>
</dbReference>
<name>A0A7Y6IG99_9ACTN</name>
<feature type="transmembrane region" description="Helical" evidence="1">
    <location>
        <begin position="45"/>
        <end position="66"/>
    </location>
</feature>
<evidence type="ECO:0000256" key="1">
    <source>
        <dbReference type="SAM" id="Phobius"/>
    </source>
</evidence>
<feature type="transmembrane region" description="Helical" evidence="1">
    <location>
        <begin position="72"/>
        <end position="91"/>
    </location>
</feature>
<organism evidence="2 3">
    <name type="scientific">Nonomuraea montanisoli</name>
    <dbReference type="NCBI Taxonomy" id="2741721"/>
    <lineage>
        <taxon>Bacteria</taxon>
        <taxon>Bacillati</taxon>
        <taxon>Actinomycetota</taxon>
        <taxon>Actinomycetes</taxon>
        <taxon>Streptosporangiales</taxon>
        <taxon>Streptosporangiaceae</taxon>
        <taxon>Nonomuraea</taxon>
    </lineage>
</organism>
<comment type="caution">
    <text evidence="2">The sequence shown here is derived from an EMBL/GenBank/DDBJ whole genome shotgun (WGS) entry which is preliminary data.</text>
</comment>
<dbReference type="AlphaFoldDB" id="A0A7Y6IG99"/>
<dbReference type="EMBL" id="JABWGN010000022">
    <property type="protein sequence ID" value="NUW37601.1"/>
    <property type="molecule type" value="Genomic_DNA"/>
</dbReference>
<protein>
    <submittedName>
        <fullName evidence="2">Uncharacterized protein</fullName>
    </submittedName>
</protein>
<feature type="transmembrane region" description="Helical" evidence="1">
    <location>
        <begin position="12"/>
        <end position="33"/>
    </location>
</feature>
<evidence type="ECO:0000313" key="2">
    <source>
        <dbReference type="EMBL" id="NUW37601.1"/>
    </source>
</evidence>
<accession>A0A7Y6IG99</accession>
<gene>
    <name evidence="2" type="ORF">HTZ77_40295</name>
</gene>
<dbReference type="RefSeq" id="WP_175595055.1">
    <property type="nucleotide sequence ID" value="NZ_JABWGN010000022.1"/>
</dbReference>
<keyword evidence="1" id="KW-1133">Transmembrane helix</keyword>
<keyword evidence="1" id="KW-0472">Membrane</keyword>
<proteinExistence type="predicted"/>
<evidence type="ECO:0000313" key="3">
    <source>
        <dbReference type="Proteomes" id="UP000586042"/>
    </source>
</evidence>
<keyword evidence="3" id="KW-1185">Reference proteome</keyword>
<reference evidence="2 3" key="1">
    <citation type="submission" date="2020-06" db="EMBL/GenBank/DDBJ databases">
        <title>Nonomuraea sp. SMC257, a novel actinomycete isolated from soil.</title>
        <authorList>
            <person name="Chanama M."/>
        </authorList>
    </citation>
    <scope>NUCLEOTIDE SEQUENCE [LARGE SCALE GENOMIC DNA]</scope>
    <source>
        <strain evidence="2 3">SMC257</strain>
    </source>
</reference>